<gene>
    <name evidence="1" type="ORF">MRATA1EN22A_LOCUS21173</name>
</gene>
<sequence length="278" mass="28481">MHRGPGTPPPGSPRPRNSAPLGALPKAAEHILGTQTVDSESEGPDCCRATRRYGNHTWMTTPISKARVEEGQVPKGKGVIRRRSRAGLGEARGEVDSRAPESGAGAGALTSLGPVWAGRGQGLRACSMLQPGHILSMHRAEQSGQGSPAPQGGGRPRPLGGGQPSPAPLPARGLLGAGGGLTPEALCLVGKTGPLATSGLSVRGRSGRGQQLRGLAAAHAVTLQGVARPREGGGCGRRDHPPSHVSPMHTGPASPRNQPRNRVVSKRETPNTHAKVSV</sequence>
<organism evidence="1 2">
    <name type="scientific">Rangifer tarandus platyrhynchus</name>
    <name type="common">Svalbard reindeer</name>
    <dbReference type="NCBI Taxonomy" id="3082113"/>
    <lineage>
        <taxon>Eukaryota</taxon>
        <taxon>Metazoa</taxon>
        <taxon>Chordata</taxon>
        <taxon>Craniata</taxon>
        <taxon>Vertebrata</taxon>
        <taxon>Euteleostomi</taxon>
        <taxon>Mammalia</taxon>
        <taxon>Eutheria</taxon>
        <taxon>Laurasiatheria</taxon>
        <taxon>Artiodactyla</taxon>
        <taxon>Ruminantia</taxon>
        <taxon>Pecora</taxon>
        <taxon>Cervidae</taxon>
        <taxon>Odocoileinae</taxon>
        <taxon>Rangifer</taxon>
    </lineage>
</organism>
<name>A0AC59ZQA4_RANTA</name>
<protein>
    <submittedName>
        <fullName evidence="1">Uncharacterized protein</fullName>
    </submittedName>
</protein>
<evidence type="ECO:0000313" key="1">
    <source>
        <dbReference type="EMBL" id="CAN0482939.1"/>
    </source>
</evidence>
<proteinExistence type="predicted"/>
<dbReference type="EMBL" id="OX596116">
    <property type="protein sequence ID" value="CAN0482939.1"/>
    <property type="molecule type" value="Genomic_DNA"/>
</dbReference>
<reference evidence="1" key="2">
    <citation type="submission" date="2025-03" db="EMBL/GenBank/DDBJ databases">
        <authorList>
            <consortium name="ELIXIR-Norway"/>
            <consortium name="Elixir Norway"/>
        </authorList>
    </citation>
    <scope>NUCLEOTIDE SEQUENCE</scope>
</reference>
<reference evidence="1" key="1">
    <citation type="submission" date="2023-05" db="EMBL/GenBank/DDBJ databases">
        <authorList>
            <consortium name="ELIXIR-Norway"/>
        </authorList>
    </citation>
    <scope>NUCLEOTIDE SEQUENCE</scope>
</reference>
<accession>A0AC59ZQA4</accession>
<evidence type="ECO:0000313" key="2">
    <source>
        <dbReference type="Proteomes" id="UP001162501"/>
    </source>
</evidence>
<dbReference type="Proteomes" id="UP001162501">
    <property type="component" value="Chromosome 32"/>
</dbReference>